<dbReference type="PROSITE" id="PS50850">
    <property type="entry name" value="MFS"/>
    <property type="match status" value="1"/>
</dbReference>
<evidence type="ECO:0000256" key="8">
    <source>
        <dbReference type="SAM" id="MobiDB-lite"/>
    </source>
</evidence>
<feature type="transmembrane region" description="Helical" evidence="9">
    <location>
        <begin position="342"/>
        <end position="362"/>
    </location>
</feature>
<keyword evidence="3" id="KW-0813">Transport</keyword>
<feature type="transmembrane region" description="Helical" evidence="9">
    <location>
        <begin position="303"/>
        <end position="322"/>
    </location>
</feature>
<evidence type="ECO:0000256" key="6">
    <source>
        <dbReference type="ARBA" id="ARBA00022989"/>
    </source>
</evidence>
<evidence type="ECO:0000256" key="2">
    <source>
        <dbReference type="ARBA" id="ARBA00006236"/>
    </source>
</evidence>
<feature type="transmembrane region" description="Helical" evidence="9">
    <location>
        <begin position="369"/>
        <end position="387"/>
    </location>
</feature>
<dbReference type="KEGG" id="moj:D7D94_13245"/>
<sequence>MIRQTHRMAVVPFARIPPPSSGTFFISPHLSSAKAAPTPTMTHESRSSRDPRTGIIPTATGILPVPTGTIALPDYARAAAGEMPTTHRGDALSSRRRLAYVLLLGALTALGPFTIDLYLPAFPLLERDFATTSAAIQLTLTGTMIGFALGQLVVGPLSDKVGRRRPLLIVTGLHVLASVAAALAPSLELLGAARVLMGMGAAAGGVVAMAMVRDLFGGRRLVVMLSRLALVTGVAPVIAPLIGSALLSVFPWRGLFIVLASYGVIMLLCAIFALPETRPAADRVAHQTVSVWHRYRVVLTDRVFLGVLLIAAMTFSGLFSYLSSSSFLFQQTYGFSQLQYGALFATNSIGLVIGNQIAARLAARFGPQWVLAFSTAVLLLAGAAIVVCDQLELGVWGIMVPLFVFMSMCGFTFPCGQVLALDRHPEAAGTAASILGATNNGVAGLVSPLVGVISAGSGITGTTMASVMVGCSAIAVVSLWLIVRPRTLGKLAD</sequence>
<feature type="transmembrane region" description="Helical" evidence="9">
    <location>
        <begin position="255"/>
        <end position="274"/>
    </location>
</feature>
<feature type="transmembrane region" description="Helical" evidence="9">
    <location>
        <begin position="98"/>
        <end position="115"/>
    </location>
</feature>
<keyword evidence="12" id="KW-1185">Reference proteome</keyword>
<feature type="transmembrane region" description="Helical" evidence="9">
    <location>
        <begin position="196"/>
        <end position="216"/>
    </location>
</feature>
<dbReference type="PANTHER" id="PTHR23502">
    <property type="entry name" value="MAJOR FACILITATOR SUPERFAMILY"/>
    <property type="match status" value="1"/>
</dbReference>
<keyword evidence="4" id="KW-1003">Cell membrane</keyword>
<dbReference type="GO" id="GO:0042910">
    <property type="term" value="F:xenobiotic transmembrane transporter activity"/>
    <property type="evidence" value="ECO:0007669"/>
    <property type="project" value="InterPro"/>
</dbReference>
<dbReference type="CDD" id="cd17320">
    <property type="entry name" value="MFS_MdfA_MDR_like"/>
    <property type="match status" value="1"/>
</dbReference>
<evidence type="ECO:0000259" key="10">
    <source>
        <dbReference type="PROSITE" id="PS50850"/>
    </source>
</evidence>
<feature type="transmembrane region" description="Helical" evidence="9">
    <location>
        <begin position="459"/>
        <end position="483"/>
    </location>
</feature>
<dbReference type="InterPro" id="IPR004812">
    <property type="entry name" value="Efflux_drug-R_Bcr/CmlA"/>
</dbReference>
<evidence type="ECO:0000313" key="11">
    <source>
        <dbReference type="EMBL" id="QGU28527.1"/>
    </source>
</evidence>
<evidence type="ECO:0000313" key="12">
    <source>
        <dbReference type="Proteomes" id="UP000422989"/>
    </source>
</evidence>
<evidence type="ECO:0000256" key="1">
    <source>
        <dbReference type="ARBA" id="ARBA00004651"/>
    </source>
</evidence>
<proteinExistence type="inferred from homology"/>
<dbReference type="AlphaFoldDB" id="A0A6I6E6W7"/>
<evidence type="ECO:0000256" key="4">
    <source>
        <dbReference type="ARBA" id="ARBA00022475"/>
    </source>
</evidence>
<feature type="domain" description="Major facilitator superfamily (MFS) profile" evidence="10">
    <location>
        <begin position="97"/>
        <end position="487"/>
    </location>
</feature>
<evidence type="ECO:0000256" key="5">
    <source>
        <dbReference type="ARBA" id="ARBA00022692"/>
    </source>
</evidence>
<feature type="transmembrane region" description="Helical" evidence="9">
    <location>
        <begin position="393"/>
        <end position="415"/>
    </location>
</feature>
<feature type="compositionally biased region" description="Basic and acidic residues" evidence="8">
    <location>
        <begin position="43"/>
        <end position="52"/>
    </location>
</feature>
<dbReference type="Proteomes" id="UP000422989">
    <property type="component" value="Chromosome"/>
</dbReference>
<accession>A0A6I6E6W7</accession>
<evidence type="ECO:0000256" key="3">
    <source>
        <dbReference type="ARBA" id="ARBA00022448"/>
    </source>
</evidence>
<feature type="transmembrane region" description="Helical" evidence="9">
    <location>
        <begin position="166"/>
        <end position="184"/>
    </location>
</feature>
<dbReference type="Pfam" id="PF07690">
    <property type="entry name" value="MFS_1"/>
    <property type="match status" value="1"/>
</dbReference>
<dbReference type="NCBIfam" id="TIGR00710">
    <property type="entry name" value="efflux_Bcr_CflA"/>
    <property type="match status" value="1"/>
</dbReference>
<name>A0A6I6E6W7_9MICO</name>
<dbReference type="EMBL" id="CP032550">
    <property type="protein sequence ID" value="QGU28527.1"/>
    <property type="molecule type" value="Genomic_DNA"/>
</dbReference>
<reference evidence="11 12" key="1">
    <citation type="submission" date="2018-09" db="EMBL/GenBank/DDBJ databases">
        <title>Whole genome sequencing of Microbacterium oryzae strain MB-10T.</title>
        <authorList>
            <person name="Das S.K."/>
        </authorList>
    </citation>
    <scope>NUCLEOTIDE SEQUENCE [LARGE SCALE GENOMIC DNA]</scope>
    <source>
        <strain evidence="11 12">MB-10</strain>
    </source>
</reference>
<dbReference type="GO" id="GO:0005886">
    <property type="term" value="C:plasma membrane"/>
    <property type="evidence" value="ECO:0007669"/>
    <property type="project" value="UniProtKB-SubCell"/>
</dbReference>
<evidence type="ECO:0000256" key="7">
    <source>
        <dbReference type="ARBA" id="ARBA00023136"/>
    </source>
</evidence>
<keyword evidence="5 9" id="KW-0812">Transmembrane</keyword>
<gene>
    <name evidence="11" type="ORF">D7D94_13245</name>
</gene>
<feature type="region of interest" description="Disordered" evidence="8">
    <location>
        <begin position="34"/>
        <end position="58"/>
    </location>
</feature>
<dbReference type="InterPro" id="IPR011701">
    <property type="entry name" value="MFS"/>
</dbReference>
<keyword evidence="6 9" id="KW-1133">Transmembrane helix</keyword>
<feature type="transmembrane region" description="Helical" evidence="9">
    <location>
        <begin position="228"/>
        <end position="249"/>
    </location>
</feature>
<dbReference type="PROSITE" id="PS00216">
    <property type="entry name" value="SUGAR_TRANSPORT_1"/>
    <property type="match status" value="1"/>
</dbReference>
<dbReference type="InterPro" id="IPR005829">
    <property type="entry name" value="Sugar_transporter_CS"/>
</dbReference>
<feature type="transmembrane region" description="Helical" evidence="9">
    <location>
        <begin position="135"/>
        <end position="154"/>
    </location>
</feature>
<protein>
    <submittedName>
        <fullName evidence="11">Bcr/CflA family efflux MFS transporter</fullName>
    </submittedName>
</protein>
<keyword evidence="7 9" id="KW-0472">Membrane</keyword>
<evidence type="ECO:0000256" key="9">
    <source>
        <dbReference type="SAM" id="Phobius"/>
    </source>
</evidence>
<dbReference type="PANTHER" id="PTHR23502:SF132">
    <property type="entry name" value="POLYAMINE TRANSPORTER 2-RELATED"/>
    <property type="match status" value="1"/>
</dbReference>
<comment type="subcellular location">
    <subcellularLocation>
        <location evidence="1">Cell membrane</location>
        <topology evidence="1">Multi-pass membrane protein</topology>
    </subcellularLocation>
</comment>
<dbReference type="OrthoDB" id="9814303at2"/>
<organism evidence="11 12">
    <name type="scientific">Microbacterium oryzae</name>
    <dbReference type="NCBI Taxonomy" id="743009"/>
    <lineage>
        <taxon>Bacteria</taxon>
        <taxon>Bacillati</taxon>
        <taxon>Actinomycetota</taxon>
        <taxon>Actinomycetes</taxon>
        <taxon>Micrococcales</taxon>
        <taxon>Microbacteriaceae</taxon>
        <taxon>Microbacterium</taxon>
    </lineage>
</organism>
<dbReference type="Gene3D" id="1.20.1720.10">
    <property type="entry name" value="Multidrug resistance protein D"/>
    <property type="match status" value="1"/>
</dbReference>
<dbReference type="GO" id="GO:1990961">
    <property type="term" value="P:xenobiotic detoxification by transmembrane export across the plasma membrane"/>
    <property type="evidence" value="ECO:0007669"/>
    <property type="project" value="InterPro"/>
</dbReference>
<comment type="similarity">
    <text evidence="2">Belongs to the major facilitator superfamily. Bcr/CmlA family.</text>
</comment>
<dbReference type="SUPFAM" id="SSF103473">
    <property type="entry name" value="MFS general substrate transporter"/>
    <property type="match status" value="1"/>
</dbReference>
<dbReference type="InterPro" id="IPR036259">
    <property type="entry name" value="MFS_trans_sf"/>
</dbReference>
<dbReference type="InterPro" id="IPR020846">
    <property type="entry name" value="MFS_dom"/>
</dbReference>
<feature type="transmembrane region" description="Helical" evidence="9">
    <location>
        <begin position="427"/>
        <end position="453"/>
    </location>
</feature>